<dbReference type="InterPro" id="IPR018490">
    <property type="entry name" value="cNMP-bd_dom_sf"/>
</dbReference>
<organism evidence="3">
    <name type="scientific">Aureococcus anophagefferens</name>
    <name type="common">Harmful bloom alga</name>
    <dbReference type="NCBI Taxonomy" id="44056"/>
    <lineage>
        <taxon>Eukaryota</taxon>
        <taxon>Sar</taxon>
        <taxon>Stramenopiles</taxon>
        <taxon>Ochrophyta</taxon>
        <taxon>Pelagophyceae</taxon>
        <taxon>Pelagomonadales</taxon>
        <taxon>Pelagomonadaceae</taxon>
        <taxon>Aureococcus</taxon>
    </lineage>
</organism>
<dbReference type="OrthoDB" id="63267at2759"/>
<evidence type="ECO:0000313" key="3">
    <source>
        <dbReference type="Proteomes" id="UP000002729"/>
    </source>
</evidence>
<dbReference type="eggNOG" id="KOG1113">
    <property type="taxonomic scope" value="Eukaryota"/>
</dbReference>
<protein>
    <recommendedName>
        <fullName evidence="1">Cyclic nucleotide-binding domain-containing protein</fullName>
    </recommendedName>
</protein>
<dbReference type="InParanoid" id="F0YEW2"/>
<dbReference type="PROSITE" id="PS00889">
    <property type="entry name" value="CNMP_BINDING_2"/>
    <property type="match status" value="1"/>
</dbReference>
<dbReference type="CDD" id="cd00038">
    <property type="entry name" value="CAP_ED"/>
    <property type="match status" value="1"/>
</dbReference>
<feature type="non-terminal residue" evidence="2">
    <location>
        <position position="167"/>
    </location>
</feature>
<dbReference type="Proteomes" id="UP000002729">
    <property type="component" value="Unassembled WGS sequence"/>
</dbReference>
<dbReference type="GO" id="GO:0030552">
    <property type="term" value="F:cAMP binding"/>
    <property type="evidence" value="ECO:0007669"/>
    <property type="project" value="TreeGrafter"/>
</dbReference>
<sequence>IGEGGTFGEGALFGCASDAGRFVAVTDATLWAVEASTLRRSLAASSSLRLASFVESLNRVSLLAPLTARELAFVARNLKPRSFRDGERIIQQGDSDDRTFFILVDGHVVCEHENSEGAMKHIAALGPGDYFGELALLEKAPRAAHVTATGDATCVALAAEDFERVLG</sequence>
<dbReference type="GO" id="GO:0005829">
    <property type="term" value="C:cytosol"/>
    <property type="evidence" value="ECO:0007669"/>
    <property type="project" value="TreeGrafter"/>
</dbReference>
<dbReference type="PANTHER" id="PTHR11635:SF152">
    <property type="entry name" value="CAMP-DEPENDENT PROTEIN KINASE TYPE I REGULATORY SUBUNIT-RELATED"/>
    <property type="match status" value="1"/>
</dbReference>
<dbReference type="InterPro" id="IPR050503">
    <property type="entry name" value="cAMP-dep_PK_reg_su-like"/>
</dbReference>
<dbReference type="SUPFAM" id="SSF51206">
    <property type="entry name" value="cAMP-binding domain-like"/>
    <property type="match status" value="1"/>
</dbReference>
<name>F0YEW2_AURAN</name>
<dbReference type="RefSeq" id="XP_009038900.1">
    <property type="nucleotide sequence ID" value="XM_009040652.1"/>
</dbReference>
<dbReference type="KEGG" id="aaf:AURANDRAFT_13597"/>
<evidence type="ECO:0000313" key="2">
    <source>
        <dbReference type="EMBL" id="EGB06321.1"/>
    </source>
</evidence>
<reference evidence="2 3" key="1">
    <citation type="journal article" date="2011" name="Proc. Natl. Acad. Sci. U.S.A.">
        <title>Niche of harmful alga Aureococcus anophagefferens revealed through ecogenomics.</title>
        <authorList>
            <person name="Gobler C.J."/>
            <person name="Berry D.L."/>
            <person name="Dyhrman S.T."/>
            <person name="Wilhelm S.W."/>
            <person name="Salamov A."/>
            <person name="Lobanov A.V."/>
            <person name="Zhang Y."/>
            <person name="Collier J.L."/>
            <person name="Wurch L.L."/>
            <person name="Kustka A.B."/>
            <person name="Dill B.D."/>
            <person name="Shah M."/>
            <person name="VerBerkmoes N.C."/>
            <person name="Kuo A."/>
            <person name="Terry A."/>
            <person name="Pangilinan J."/>
            <person name="Lindquist E.A."/>
            <person name="Lucas S."/>
            <person name="Paulsen I.T."/>
            <person name="Hattenrath-Lehmann T.K."/>
            <person name="Talmage S.C."/>
            <person name="Walker E.A."/>
            <person name="Koch F."/>
            <person name="Burson A.M."/>
            <person name="Marcoval M.A."/>
            <person name="Tang Y.Z."/>
            <person name="Lecleir G.R."/>
            <person name="Coyne K.J."/>
            <person name="Berg G.M."/>
            <person name="Bertrand E.M."/>
            <person name="Saito M.A."/>
            <person name="Gladyshev V.N."/>
            <person name="Grigoriev I.V."/>
        </authorList>
    </citation>
    <scope>NUCLEOTIDE SEQUENCE [LARGE SCALE GENOMIC DNA]</scope>
    <source>
        <strain evidence="3">CCMP 1984</strain>
    </source>
</reference>
<dbReference type="PANTHER" id="PTHR11635">
    <property type="entry name" value="CAMP-DEPENDENT PROTEIN KINASE REGULATORY CHAIN"/>
    <property type="match status" value="1"/>
</dbReference>
<gene>
    <name evidence="2" type="ORF">AURANDRAFT_13597</name>
</gene>
<accession>F0YEW2</accession>
<dbReference type="SMART" id="SM00100">
    <property type="entry name" value="cNMP"/>
    <property type="match status" value="1"/>
</dbReference>
<dbReference type="GO" id="GO:0005952">
    <property type="term" value="C:cAMP-dependent protein kinase complex"/>
    <property type="evidence" value="ECO:0007669"/>
    <property type="project" value="InterPro"/>
</dbReference>
<proteinExistence type="predicted"/>
<dbReference type="InterPro" id="IPR018488">
    <property type="entry name" value="cNMP-bd_CS"/>
</dbReference>
<dbReference type="EMBL" id="GL833135">
    <property type="protein sequence ID" value="EGB06321.1"/>
    <property type="molecule type" value="Genomic_DNA"/>
</dbReference>
<dbReference type="Gene3D" id="2.60.120.10">
    <property type="entry name" value="Jelly Rolls"/>
    <property type="match status" value="1"/>
</dbReference>
<dbReference type="GO" id="GO:0034236">
    <property type="term" value="F:protein kinase A catalytic subunit binding"/>
    <property type="evidence" value="ECO:0007669"/>
    <property type="project" value="TreeGrafter"/>
</dbReference>
<dbReference type="Pfam" id="PF00027">
    <property type="entry name" value="cNMP_binding"/>
    <property type="match status" value="1"/>
</dbReference>
<dbReference type="InterPro" id="IPR000595">
    <property type="entry name" value="cNMP-bd_dom"/>
</dbReference>
<dbReference type="AlphaFoldDB" id="F0YEW2"/>
<feature type="domain" description="Cyclic nucleotide-binding" evidence="1">
    <location>
        <begin position="62"/>
        <end position="167"/>
    </location>
</feature>
<dbReference type="InterPro" id="IPR014710">
    <property type="entry name" value="RmlC-like_jellyroll"/>
</dbReference>
<dbReference type="PROSITE" id="PS50042">
    <property type="entry name" value="CNMP_BINDING_3"/>
    <property type="match status" value="2"/>
</dbReference>
<keyword evidence="3" id="KW-1185">Reference proteome</keyword>
<evidence type="ECO:0000259" key="1">
    <source>
        <dbReference type="PROSITE" id="PS50042"/>
    </source>
</evidence>
<feature type="domain" description="Cyclic nucleotide-binding" evidence="1">
    <location>
        <begin position="1"/>
        <end position="59"/>
    </location>
</feature>
<dbReference type="PRINTS" id="PR00103">
    <property type="entry name" value="CAMPKINASE"/>
</dbReference>
<feature type="non-terminal residue" evidence="2">
    <location>
        <position position="1"/>
    </location>
</feature>
<dbReference type="GO" id="GO:0004862">
    <property type="term" value="F:cAMP-dependent protein kinase inhibitor activity"/>
    <property type="evidence" value="ECO:0007669"/>
    <property type="project" value="TreeGrafter"/>
</dbReference>
<dbReference type="GeneID" id="20218301"/>